<dbReference type="SUPFAM" id="SSF57667">
    <property type="entry name" value="beta-beta-alpha zinc fingers"/>
    <property type="match status" value="4"/>
</dbReference>
<dbReference type="KEGG" id="btab:109043298"/>
<feature type="region of interest" description="Disordered" evidence="9">
    <location>
        <begin position="1"/>
        <end position="21"/>
    </location>
</feature>
<dbReference type="PANTHER" id="PTHR24379">
    <property type="entry name" value="KRAB AND ZINC FINGER DOMAIN-CONTAINING"/>
    <property type="match status" value="1"/>
</dbReference>
<keyword evidence="1 8" id="KW-0479">Metal-binding</keyword>
<feature type="domain" description="C2H2-type" evidence="10">
    <location>
        <begin position="720"/>
        <end position="747"/>
    </location>
</feature>
<feature type="domain" description="C2H2-type" evidence="10">
    <location>
        <begin position="778"/>
        <end position="805"/>
    </location>
</feature>
<organism evidence="12 13">
    <name type="scientific">Bemisia tabaci</name>
    <name type="common">Sweetpotato whitefly</name>
    <name type="synonym">Aleurodes tabaci</name>
    <dbReference type="NCBI Taxonomy" id="7038"/>
    <lineage>
        <taxon>Eukaryota</taxon>
        <taxon>Metazoa</taxon>
        <taxon>Ecdysozoa</taxon>
        <taxon>Arthropoda</taxon>
        <taxon>Hexapoda</taxon>
        <taxon>Insecta</taxon>
        <taxon>Pterygota</taxon>
        <taxon>Neoptera</taxon>
        <taxon>Paraneoptera</taxon>
        <taxon>Hemiptera</taxon>
        <taxon>Sternorrhyncha</taxon>
        <taxon>Aleyrodoidea</taxon>
        <taxon>Aleyrodidae</taxon>
        <taxon>Aleyrodinae</taxon>
        <taxon>Bemisia</taxon>
    </lineage>
</organism>
<keyword evidence="6" id="KW-0804">Transcription</keyword>
<dbReference type="SMART" id="SM00355">
    <property type="entry name" value="ZnF_C2H2"/>
    <property type="match status" value="14"/>
</dbReference>
<feature type="compositionally biased region" description="Basic and acidic residues" evidence="9">
    <location>
        <begin position="105"/>
        <end position="125"/>
    </location>
</feature>
<sequence>MELQDHGYSSPSVSTVKENSPVKIEPPDFSHLCRICANRNEYLIPIFEGEGIQLDLKLRVEKYLPLTIDPSDELPSSMCYQCASSITSWHDLFESCITAEKQLKDMKEGRSNEKVTPESCERKEENDCDSTSPNIKGSILQTLLEEQTNSPDFSPPASPSMDDVEEVPSNNMNSTEASSKEVTSEKLLQLLSKGDGSSTNQNSLFLIIDKARPQLKRPKVVIKNPKKAPLKILPKKGGETKIVPKQVRIAPIPNQIPTSQLNPKIRIVPLNIASTQQTVPLKIVPTQQSMQLKIVSPLPQKLPPLVPISSDTSQTFEMVEATPSTTSELPEKPYFDLGNGEWVCSLCYFFTPDKDQLFDHQAREHYDLLKDNTGFLQEVSKSWFCVPCSLQFTCNEGHRSHLKRMHPTALQDQDNRYQKLAAKYLCDLCEKVFYDKTTFRQHNKIHHLFAKRTVLDCLQKRSCLCELCGIICESPDSLRDHLKDNHPDKIVFVSKRKAVVKKYVCTVCWIEQGSLEKICEHLKAEHGVKKENFSSFHRLLCQSCSESFDTEIQLAEHYKSNHLTRRYKKLAIKTESSLKRVNADQSLMCDLCGKVFSTRGNMLGHRERHVLPEHWAKHQDKLVECRVVINGETNWQCPSCPRVHEKEEEFIRHLVLHDQPKSFVCHECGFQTTRDPLLRRHIRVVHLKARDHKCDFCGLAFGSRRTLSDHRRRHTGERPWVCKVCSKTFPNATCLYKHKQSHTDYFPFSCDWPGCDAKARTRGRLETHMGIHTGAKPYPCSICPKAFRRSGDLKKHETVHTNLRPCVCDLCGRAYKHKKYLSYHKRSAHPNYEPDHDSLKTS</sequence>
<evidence type="ECO:0000256" key="3">
    <source>
        <dbReference type="ARBA" id="ARBA00022771"/>
    </source>
</evidence>
<dbReference type="InterPro" id="IPR012934">
    <property type="entry name" value="Znf_AD"/>
</dbReference>
<feature type="domain" description="C2H2-type" evidence="10">
    <location>
        <begin position="424"/>
        <end position="446"/>
    </location>
</feature>
<dbReference type="Gene3D" id="3.40.1800.20">
    <property type="match status" value="1"/>
</dbReference>
<dbReference type="InterPro" id="IPR036236">
    <property type="entry name" value="Znf_C2H2_sf"/>
</dbReference>
<feature type="region of interest" description="Disordered" evidence="9">
    <location>
        <begin position="105"/>
        <end position="135"/>
    </location>
</feature>
<dbReference type="GO" id="GO:0005634">
    <property type="term" value="C:nucleus"/>
    <property type="evidence" value="ECO:0007669"/>
    <property type="project" value="InterPro"/>
</dbReference>
<dbReference type="GO" id="GO:0008270">
    <property type="term" value="F:zinc ion binding"/>
    <property type="evidence" value="ECO:0007669"/>
    <property type="project" value="UniProtKB-UniRule"/>
</dbReference>
<dbReference type="PROSITE" id="PS51915">
    <property type="entry name" value="ZAD"/>
    <property type="match status" value="1"/>
</dbReference>
<dbReference type="SUPFAM" id="SSF57716">
    <property type="entry name" value="Glucocorticoid receptor-like (DNA-binding domain)"/>
    <property type="match status" value="1"/>
</dbReference>
<feature type="compositionally biased region" description="Polar residues" evidence="9">
    <location>
        <begin position="7"/>
        <end position="18"/>
    </location>
</feature>
<keyword evidence="4 8" id="KW-0862">Zinc</keyword>
<feature type="region of interest" description="Disordered" evidence="9">
    <location>
        <begin position="147"/>
        <end position="181"/>
    </location>
</feature>
<accession>A0A9P0A9B5</accession>
<dbReference type="AlphaFoldDB" id="A0A9P0A9B5"/>
<feature type="binding site" evidence="8">
    <location>
        <position position="36"/>
    </location>
    <ligand>
        <name>Zn(2+)</name>
        <dbReference type="ChEBI" id="CHEBI:29105"/>
    </ligand>
</feature>
<proteinExistence type="predicted"/>
<evidence type="ECO:0000256" key="2">
    <source>
        <dbReference type="ARBA" id="ARBA00022737"/>
    </source>
</evidence>
<feature type="binding site" evidence="8">
    <location>
        <position position="82"/>
    </location>
    <ligand>
        <name>Zn(2+)</name>
        <dbReference type="ChEBI" id="CHEBI:29105"/>
    </ligand>
</feature>
<evidence type="ECO:0000256" key="9">
    <source>
        <dbReference type="SAM" id="MobiDB-lite"/>
    </source>
</evidence>
<feature type="domain" description="C2H2-type" evidence="10">
    <location>
        <begin position="806"/>
        <end position="834"/>
    </location>
</feature>
<dbReference type="FunFam" id="3.30.160.60:FF:000621">
    <property type="entry name" value="FLT3-interacting zinc finger 1"/>
    <property type="match status" value="1"/>
</dbReference>
<feature type="domain" description="C2H2-type" evidence="10">
    <location>
        <begin position="539"/>
        <end position="567"/>
    </location>
</feature>
<keyword evidence="5" id="KW-0805">Transcription regulation</keyword>
<keyword evidence="2" id="KW-0677">Repeat</keyword>
<feature type="domain" description="C2H2-type" evidence="10">
    <location>
        <begin position="748"/>
        <end position="777"/>
    </location>
</feature>
<feature type="domain" description="C2H2-type" evidence="10">
    <location>
        <begin position="663"/>
        <end position="691"/>
    </location>
</feature>
<evidence type="ECO:0000256" key="8">
    <source>
        <dbReference type="PROSITE-ProRule" id="PRU01263"/>
    </source>
</evidence>
<evidence type="ECO:0000313" key="12">
    <source>
        <dbReference type="EMBL" id="CAH0386023.1"/>
    </source>
</evidence>
<evidence type="ECO:0000256" key="1">
    <source>
        <dbReference type="ARBA" id="ARBA00022723"/>
    </source>
</evidence>
<dbReference type="PROSITE" id="PS50157">
    <property type="entry name" value="ZINC_FINGER_C2H2_2"/>
    <property type="match status" value="9"/>
</dbReference>
<gene>
    <name evidence="12" type="ORF">BEMITA_LOCUS5190</name>
</gene>
<feature type="binding site" evidence="8">
    <location>
        <position position="79"/>
    </location>
    <ligand>
        <name>Zn(2+)</name>
        <dbReference type="ChEBI" id="CHEBI:29105"/>
    </ligand>
</feature>
<evidence type="ECO:0000256" key="6">
    <source>
        <dbReference type="ARBA" id="ARBA00023163"/>
    </source>
</evidence>
<dbReference type="Pfam" id="PF12874">
    <property type="entry name" value="zf-met"/>
    <property type="match status" value="1"/>
</dbReference>
<protein>
    <submittedName>
        <fullName evidence="12">Uncharacterized protein</fullName>
    </submittedName>
</protein>
<keyword evidence="13" id="KW-1185">Reference proteome</keyword>
<dbReference type="Proteomes" id="UP001152759">
    <property type="component" value="Chromosome 3"/>
</dbReference>
<dbReference type="SMART" id="SM00868">
    <property type="entry name" value="zf-AD"/>
    <property type="match status" value="1"/>
</dbReference>
<dbReference type="EMBL" id="OU963864">
    <property type="protein sequence ID" value="CAH0386023.1"/>
    <property type="molecule type" value="Genomic_DNA"/>
</dbReference>
<name>A0A9P0A9B5_BEMTA</name>
<evidence type="ECO:0000256" key="7">
    <source>
        <dbReference type="PROSITE-ProRule" id="PRU00042"/>
    </source>
</evidence>
<evidence type="ECO:0000259" key="11">
    <source>
        <dbReference type="PROSITE" id="PS51915"/>
    </source>
</evidence>
<feature type="domain" description="C2H2-type" evidence="10">
    <location>
        <begin position="587"/>
        <end position="614"/>
    </location>
</feature>
<feature type="compositionally biased region" description="Polar residues" evidence="9">
    <location>
        <begin position="168"/>
        <end position="177"/>
    </location>
</feature>
<feature type="binding site" evidence="8">
    <location>
        <position position="33"/>
    </location>
    <ligand>
        <name>Zn(2+)</name>
        <dbReference type="ChEBI" id="CHEBI:29105"/>
    </ligand>
</feature>
<dbReference type="PROSITE" id="PS00028">
    <property type="entry name" value="ZINC_FINGER_C2H2_1"/>
    <property type="match status" value="7"/>
</dbReference>
<keyword evidence="3 7" id="KW-0863">Zinc-finger</keyword>
<feature type="domain" description="ZAD" evidence="11">
    <location>
        <begin position="31"/>
        <end position="106"/>
    </location>
</feature>
<dbReference type="PANTHER" id="PTHR24379:SF127">
    <property type="entry name" value="BLOODY FINGERS-RELATED"/>
    <property type="match status" value="1"/>
</dbReference>
<dbReference type="Pfam" id="PF00096">
    <property type="entry name" value="zf-C2H2"/>
    <property type="match status" value="3"/>
</dbReference>
<dbReference type="Gene3D" id="3.30.160.60">
    <property type="entry name" value="Classic Zinc Finger"/>
    <property type="match status" value="8"/>
</dbReference>
<evidence type="ECO:0000256" key="4">
    <source>
        <dbReference type="ARBA" id="ARBA00022833"/>
    </source>
</evidence>
<dbReference type="Pfam" id="PF07776">
    <property type="entry name" value="zf-AD"/>
    <property type="match status" value="1"/>
</dbReference>
<evidence type="ECO:0000259" key="10">
    <source>
        <dbReference type="PROSITE" id="PS50157"/>
    </source>
</evidence>
<dbReference type="InterPro" id="IPR013087">
    <property type="entry name" value="Znf_C2H2_type"/>
</dbReference>
<reference evidence="12" key="1">
    <citation type="submission" date="2021-12" db="EMBL/GenBank/DDBJ databases">
        <authorList>
            <person name="King R."/>
        </authorList>
    </citation>
    <scope>NUCLEOTIDE SEQUENCE</scope>
</reference>
<evidence type="ECO:0000256" key="5">
    <source>
        <dbReference type="ARBA" id="ARBA00023015"/>
    </source>
</evidence>
<feature type="domain" description="C2H2-type" evidence="10">
    <location>
        <begin position="692"/>
        <end position="719"/>
    </location>
</feature>
<evidence type="ECO:0000313" key="13">
    <source>
        <dbReference type="Proteomes" id="UP001152759"/>
    </source>
</evidence>
<dbReference type="FunFam" id="3.30.160.60:FF:000446">
    <property type="entry name" value="Zinc finger protein"/>
    <property type="match status" value="1"/>
</dbReference>